<dbReference type="AlphaFoldDB" id="A0A8X6LU69"/>
<keyword evidence="2" id="KW-1185">Reference proteome</keyword>
<evidence type="ECO:0000313" key="1">
    <source>
        <dbReference type="EMBL" id="GFR23111.1"/>
    </source>
</evidence>
<evidence type="ECO:0000313" key="2">
    <source>
        <dbReference type="Proteomes" id="UP000887116"/>
    </source>
</evidence>
<protein>
    <submittedName>
        <fullName evidence="1">Uncharacterized protein</fullName>
    </submittedName>
</protein>
<dbReference type="Proteomes" id="UP000887116">
    <property type="component" value="Unassembled WGS sequence"/>
</dbReference>
<sequence>MCLDEDVIKATGDSNVQCRGCLVCSVRYYSGFRGEGQHEAAVPDEFMKNLSATVACTVGFPRPMLGFKVPDDEALCSVSQYSQKIRYQGLGWGSWWSVNTADG</sequence>
<reference evidence="1" key="1">
    <citation type="submission" date="2020-07" db="EMBL/GenBank/DDBJ databases">
        <title>Multicomponent nature underlies the extraordinary mechanical properties of spider dragline silk.</title>
        <authorList>
            <person name="Kono N."/>
            <person name="Nakamura H."/>
            <person name="Mori M."/>
            <person name="Yoshida Y."/>
            <person name="Ohtoshi R."/>
            <person name="Malay A.D."/>
            <person name="Moran D.A.P."/>
            <person name="Tomita M."/>
            <person name="Numata K."/>
            <person name="Arakawa K."/>
        </authorList>
    </citation>
    <scope>NUCLEOTIDE SEQUENCE</scope>
</reference>
<accession>A0A8X6LU69</accession>
<dbReference type="EMBL" id="BMAO01028255">
    <property type="protein sequence ID" value="GFR23111.1"/>
    <property type="molecule type" value="Genomic_DNA"/>
</dbReference>
<proteinExistence type="predicted"/>
<organism evidence="1 2">
    <name type="scientific">Trichonephila clavata</name>
    <name type="common">Joro spider</name>
    <name type="synonym">Nephila clavata</name>
    <dbReference type="NCBI Taxonomy" id="2740835"/>
    <lineage>
        <taxon>Eukaryota</taxon>
        <taxon>Metazoa</taxon>
        <taxon>Ecdysozoa</taxon>
        <taxon>Arthropoda</taxon>
        <taxon>Chelicerata</taxon>
        <taxon>Arachnida</taxon>
        <taxon>Araneae</taxon>
        <taxon>Araneomorphae</taxon>
        <taxon>Entelegynae</taxon>
        <taxon>Araneoidea</taxon>
        <taxon>Nephilidae</taxon>
        <taxon>Trichonephila</taxon>
    </lineage>
</organism>
<comment type="caution">
    <text evidence="1">The sequence shown here is derived from an EMBL/GenBank/DDBJ whole genome shotgun (WGS) entry which is preliminary data.</text>
</comment>
<name>A0A8X6LU69_TRICU</name>
<gene>
    <name evidence="1" type="ORF">TNCT_335811</name>
</gene>